<protein>
    <submittedName>
        <fullName evidence="3">Helix-turn-helix domain-containing protein</fullName>
    </submittedName>
</protein>
<dbReference type="InterPro" id="IPR011990">
    <property type="entry name" value="TPR-like_helical_dom_sf"/>
</dbReference>
<proteinExistence type="predicted"/>
<dbReference type="InterPro" id="IPR010982">
    <property type="entry name" value="Lambda_DNA-bd_dom_sf"/>
</dbReference>
<accession>A0A0B5EY41</accession>
<dbReference type="EMBL" id="CP010519">
    <property type="protein sequence ID" value="AJE84180.1"/>
    <property type="molecule type" value="Genomic_DNA"/>
</dbReference>
<dbReference type="GO" id="GO:0003677">
    <property type="term" value="F:DNA binding"/>
    <property type="evidence" value="ECO:0007669"/>
    <property type="project" value="UniProtKB-KW"/>
</dbReference>
<organism evidence="3 4">
    <name type="scientific">Streptomyces albus (strain ATCC 21838 / DSM 41398 / FERM P-419 / JCM 4703 / NBRC 107858)</name>
    <dbReference type="NCBI Taxonomy" id="1081613"/>
    <lineage>
        <taxon>Bacteria</taxon>
        <taxon>Bacillati</taxon>
        <taxon>Actinomycetota</taxon>
        <taxon>Actinomycetes</taxon>
        <taxon>Kitasatosporales</taxon>
        <taxon>Streptomycetaceae</taxon>
        <taxon>Streptomyces</taxon>
    </lineage>
</organism>
<keyword evidence="4" id="KW-1185">Reference proteome</keyword>
<dbReference type="SUPFAM" id="SSF48452">
    <property type="entry name" value="TPR-like"/>
    <property type="match status" value="1"/>
</dbReference>
<feature type="domain" description="HTH cro/C1-type" evidence="2">
    <location>
        <begin position="64"/>
        <end position="119"/>
    </location>
</feature>
<dbReference type="GO" id="GO:0005829">
    <property type="term" value="C:cytosol"/>
    <property type="evidence" value="ECO:0007669"/>
    <property type="project" value="TreeGrafter"/>
</dbReference>
<evidence type="ECO:0000313" key="3">
    <source>
        <dbReference type="EMBL" id="AJE84180.1"/>
    </source>
</evidence>
<reference evidence="3 4" key="1">
    <citation type="submission" date="2015-01" db="EMBL/GenBank/DDBJ databases">
        <title>Enhanced salinomycin production by adjusting the supply of polyketide extender units in Streptomyce albus DSM 41398.</title>
        <authorList>
            <person name="Lu C."/>
        </authorList>
    </citation>
    <scope>NUCLEOTIDE SEQUENCE [LARGE SCALE GENOMIC DNA]</scope>
    <source>
        <strain evidence="4">ATCC 21838 / DSM 41398 / FERM P-419 / JCM 4703 / NBRC 107858</strain>
    </source>
</reference>
<dbReference type="KEGG" id="sals:SLNWT_3804"/>
<gene>
    <name evidence="3" type="ORF">SLNWT_3804</name>
</gene>
<dbReference type="InterPro" id="IPR001387">
    <property type="entry name" value="Cro/C1-type_HTH"/>
</dbReference>
<evidence type="ECO:0000259" key="2">
    <source>
        <dbReference type="PROSITE" id="PS50943"/>
    </source>
</evidence>
<dbReference type="Pfam" id="PF13560">
    <property type="entry name" value="HTH_31"/>
    <property type="match status" value="1"/>
</dbReference>
<dbReference type="Proteomes" id="UP000031523">
    <property type="component" value="Chromosome"/>
</dbReference>
<dbReference type="Gene3D" id="1.25.40.10">
    <property type="entry name" value="Tetratricopeptide repeat domain"/>
    <property type="match status" value="1"/>
</dbReference>
<evidence type="ECO:0000313" key="4">
    <source>
        <dbReference type="Proteomes" id="UP000031523"/>
    </source>
</evidence>
<dbReference type="SMART" id="SM00530">
    <property type="entry name" value="HTH_XRE"/>
    <property type="match status" value="1"/>
</dbReference>
<dbReference type="InterPro" id="IPR050807">
    <property type="entry name" value="TransReg_Diox_bact_type"/>
</dbReference>
<dbReference type="PANTHER" id="PTHR46797">
    <property type="entry name" value="HTH-TYPE TRANSCRIPTIONAL REGULATOR"/>
    <property type="match status" value="1"/>
</dbReference>
<name>A0A0B5EY41_STRA4</name>
<dbReference type="GO" id="GO:0003700">
    <property type="term" value="F:DNA-binding transcription factor activity"/>
    <property type="evidence" value="ECO:0007669"/>
    <property type="project" value="TreeGrafter"/>
</dbReference>
<evidence type="ECO:0000256" key="1">
    <source>
        <dbReference type="ARBA" id="ARBA00023125"/>
    </source>
</evidence>
<keyword evidence="1" id="KW-0238">DNA-binding</keyword>
<dbReference type="Gene3D" id="1.10.260.40">
    <property type="entry name" value="lambda repressor-like DNA-binding domains"/>
    <property type="match status" value="1"/>
</dbReference>
<dbReference type="CDD" id="cd00093">
    <property type="entry name" value="HTH_XRE"/>
    <property type="match status" value="1"/>
</dbReference>
<sequence>MSSYARIQRSCPGRQFTAFLVPASKKRGRGGARAWCVSSVLPKKHSRAAAYRGGVANEDLGKTLRRLRRLAALTQEELAERSGVSVDVIRQLEQQRKHSARLPTLHALANGLGVELTTLLGDPPAVTASGESDGPRFVAVRRAIMPALWGPQPEPTGRDFSLDRLREQIAEGWSQYHAAEFDTVMKSLPGLITEARSATVSGGDDDRRAGFAALGKALQLAGHVAVRMGKTDLALTSLERAISAAEQSEDPLLAPMIVNSVAWTYQRQGRLEDALGIALRAAEATEGGGHTDTADGLKVWGALTMSAATSAARSGDYERAAELMAGAEKEAARVSKLPEGSDNRMVSVFSPSSVRIERVRLAVQYGHPHDALALAKGMRLSKDTPPSWRTWLLLDVARAHTDIGDAAGAVKALESLRRVAPTWMQHHTLAVAIVRDLWALPNHPPGLRPLAEFLGVGE</sequence>
<dbReference type="AlphaFoldDB" id="A0A0B5EY41"/>
<dbReference type="PROSITE" id="PS50943">
    <property type="entry name" value="HTH_CROC1"/>
    <property type="match status" value="1"/>
</dbReference>
<dbReference type="PANTHER" id="PTHR46797:SF1">
    <property type="entry name" value="METHYLPHOSPHONATE SYNTHASE"/>
    <property type="match status" value="1"/>
</dbReference>
<dbReference type="SUPFAM" id="SSF47413">
    <property type="entry name" value="lambda repressor-like DNA-binding domains"/>
    <property type="match status" value="1"/>
</dbReference>